<dbReference type="AlphaFoldDB" id="A0AAD3CD99"/>
<name>A0AAD3CD99_9STRA</name>
<protein>
    <submittedName>
        <fullName evidence="1">Uncharacterized protein</fullName>
    </submittedName>
</protein>
<organism evidence="1 2">
    <name type="scientific">Chaetoceros tenuissimus</name>
    <dbReference type="NCBI Taxonomy" id="426638"/>
    <lineage>
        <taxon>Eukaryota</taxon>
        <taxon>Sar</taxon>
        <taxon>Stramenopiles</taxon>
        <taxon>Ochrophyta</taxon>
        <taxon>Bacillariophyta</taxon>
        <taxon>Coscinodiscophyceae</taxon>
        <taxon>Chaetocerotophycidae</taxon>
        <taxon>Chaetocerotales</taxon>
        <taxon>Chaetocerotaceae</taxon>
        <taxon>Chaetoceros</taxon>
    </lineage>
</organism>
<evidence type="ECO:0000313" key="2">
    <source>
        <dbReference type="Proteomes" id="UP001054902"/>
    </source>
</evidence>
<sequence>MKYISNSIFLGAAFSISDAAAHGGVIHSNYTCLVECTGADPCGDGMGQTNTCLSATLYDATAYGFGSMATEFLGCSATKCNDYCDGYDKTLTWVASMGALCFPKKDDMMDNTMFTIKDDAMMAAIARGCSGSHYMPDAQKHMIGDNHDDCDSSFSEPGVEFSGAPSSASSFITFTSLAIVGVSFVVSLV</sequence>
<accession>A0AAD3CD99</accession>
<reference evidence="1 2" key="1">
    <citation type="journal article" date="2021" name="Sci. Rep.">
        <title>The genome of the diatom Chaetoceros tenuissimus carries an ancient integrated fragment of an extant virus.</title>
        <authorList>
            <person name="Hongo Y."/>
            <person name="Kimura K."/>
            <person name="Takaki Y."/>
            <person name="Yoshida Y."/>
            <person name="Baba S."/>
            <person name="Kobayashi G."/>
            <person name="Nagasaki K."/>
            <person name="Hano T."/>
            <person name="Tomaru Y."/>
        </authorList>
    </citation>
    <scope>NUCLEOTIDE SEQUENCE [LARGE SCALE GENOMIC DNA]</scope>
    <source>
        <strain evidence="1 2">NIES-3715</strain>
    </source>
</reference>
<evidence type="ECO:0000313" key="1">
    <source>
        <dbReference type="EMBL" id="GFH43673.1"/>
    </source>
</evidence>
<gene>
    <name evidence="1" type="ORF">CTEN210_00146</name>
</gene>
<dbReference type="Proteomes" id="UP001054902">
    <property type="component" value="Unassembled WGS sequence"/>
</dbReference>
<dbReference type="EMBL" id="BLLK01000013">
    <property type="protein sequence ID" value="GFH43673.1"/>
    <property type="molecule type" value="Genomic_DNA"/>
</dbReference>
<keyword evidence="2" id="KW-1185">Reference proteome</keyword>
<proteinExistence type="predicted"/>
<comment type="caution">
    <text evidence="1">The sequence shown here is derived from an EMBL/GenBank/DDBJ whole genome shotgun (WGS) entry which is preliminary data.</text>
</comment>